<feature type="domain" description="KTSC" evidence="1">
    <location>
        <begin position="7"/>
        <end position="65"/>
    </location>
</feature>
<dbReference type="Pfam" id="PF13619">
    <property type="entry name" value="KTSC"/>
    <property type="match status" value="1"/>
</dbReference>
<sequence length="70" mass="7980">MERQAVSSSNLASVGYNPDSETLEVEFLSTGKVYEYYNLPQFMYDRLMEAPSLGKFFNAEIKNAYPCNPI</sequence>
<gene>
    <name evidence="2" type="ORF">CVN68_00140</name>
</gene>
<dbReference type="KEGG" id="sphc:CVN68_00140"/>
<dbReference type="AlphaFoldDB" id="A0A2K8M9P4"/>
<dbReference type="InterPro" id="IPR025309">
    <property type="entry name" value="KTSC_dom"/>
</dbReference>
<evidence type="ECO:0000259" key="1">
    <source>
        <dbReference type="Pfam" id="PF13619"/>
    </source>
</evidence>
<evidence type="ECO:0000313" key="3">
    <source>
        <dbReference type="Proteomes" id="UP000229081"/>
    </source>
</evidence>
<accession>A0A2K8M9P4</accession>
<dbReference type="RefSeq" id="WP_100280417.1">
    <property type="nucleotide sequence ID" value="NZ_CP024923.1"/>
</dbReference>
<dbReference type="EMBL" id="CP024923">
    <property type="protein sequence ID" value="ATY30602.1"/>
    <property type="molecule type" value="Genomic_DNA"/>
</dbReference>
<keyword evidence="3" id="KW-1185">Reference proteome</keyword>
<reference evidence="2 3" key="1">
    <citation type="submission" date="2017-11" db="EMBL/GenBank/DDBJ databases">
        <title>Complete genome sequence of Sphingomonas sp. Strain Cra20, a psychrotolerant potential plant growth promoting rhizobacteria.</title>
        <authorList>
            <person name="Luo Y."/>
        </authorList>
    </citation>
    <scope>NUCLEOTIDE SEQUENCE [LARGE SCALE GENOMIC DNA]</scope>
    <source>
        <strain evidence="2 3">Cra20</strain>
    </source>
</reference>
<evidence type="ECO:0000313" key="2">
    <source>
        <dbReference type="EMBL" id="ATY30602.1"/>
    </source>
</evidence>
<proteinExistence type="predicted"/>
<dbReference type="OrthoDB" id="8450910at2"/>
<protein>
    <submittedName>
        <fullName evidence="2">KTSC domain-containing protein</fullName>
    </submittedName>
</protein>
<dbReference type="Proteomes" id="UP000229081">
    <property type="component" value="Chromosome"/>
</dbReference>
<name>A0A2K8M9P4_9SPHN</name>
<organism evidence="2 3">
    <name type="scientific">Sphingomonas psychrotolerans</name>
    <dbReference type="NCBI Taxonomy" id="1327635"/>
    <lineage>
        <taxon>Bacteria</taxon>
        <taxon>Pseudomonadati</taxon>
        <taxon>Pseudomonadota</taxon>
        <taxon>Alphaproteobacteria</taxon>
        <taxon>Sphingomonadales</taxon>
        <taxon>Sphingomonadaceae</taxon>
        <taxon>Sphingomonas</taxon>
    </lineage>
</organism>